<name>A0A5C6CAT2_9BACT</name>
<evidence type="ECO:0000313" key="1">
    <source>
        <dbReference type="EMBL" id="TWU20496.1"/>
    </source>
</evidence>
<dbReference type="Proteomes" id="UP000316304">
    <property type="component" value="Unassembled WGS sequence"/>
</dbReference>
<dbReference type="AlphaFoldDB" id="A0A5C6CAT2"/>
<proteinExistence type="predicted"/>
<keyword evidence="2" id="KW-1185">Reference proteome</keyword>
<evidence type="ECO:0000313" key="2">
    <source>
        <dbReference type="Proteomes" id="UP000316304"/>
    </source>
</evidence>
<reference evidence="1 2" key="1">
    <citation type="submission" date="2019-02" db="EMBL/GenBank/DDBJ databases">
        <title>Deep-cultivation of Planctomycetes and their phenomic and genomic characterization uncovers novel biology.</title>
        <authorList>
            <person name="Wiegand S."/>
            <person name="Jogler M."/>
            <person name="Boedeker C."/>
            <person name="Pinto D."/>
            <person name="Vollmers J."/>
            <person name="Rivas-Marin E."/>
            <person name="Kohn T."/>
            <person name="Peeters S.H."/>
            <person name="Heuer A."/>
            <person name="Rast P."/>
            <person name="Oberbeckmann S."/>
            <person name="Bunk B."/>
            <person name="Jeske O."/>
            <person name="Meyerdierks A."/>
            <person name="Storesund J.E."/>
            <person name="Kallscheuer N."/>
            <person name="Luecker S."/>
            <person name="Lage O.M."/>
            <person name="Pohl T."/>
            <person name="Merkel B.J."/>
            <person name="Hornburger P."/>
            <person name="Mueller R.-W."/>
            <person name="Bruemmer F."/>
            <person name="Labrenz M."/>
            <person name="Spormann A.M."/>
            <person name="Op Den Camp H."/>
            <person name="Overmann J."/>
            <person name="Amann R."/>
            <person name="Jetten M.S.M."/>
            <person name="Mascher T."/>
            <person name="Medema M.H."/>
            <person name="Devos D.P."/>
            <person name="Kaster A.-K."/>
            <person name="Ovreas L."/>
            <person name="Rohde M."/>
            <person name="Galperin M.Y."/>
            <person name="Jogler C."/>
        </authorList>
    </citation>
    <scope>NUCLEOTIDE SEQUENCE [LARGE SCALE GENOMIC DNA]</scope>
    <source>
        <strain evidence="1 2">Pla52o</strain>
    </source>
</reference>
<comment type="caution">
    <text evidence="1">The sequence shown here is derived from an EMBL/GenBank/DDBJ whole genome shotgun (WGS) entry which is preliminary data.</text>
</comment>
<organism evidence="1 2">
    <name type="scientific">Novipirellula galeiformis</name>
    <dbReference type="NCBI Taxonomy" id="2528004"/>
    <lineage>
        <taxon>Bacteria</taxon>
        <taxon>Pseudomonadati</taxon>
        <taxon>Planctomycetota</taxon>
        <taxon>Planctomycetia</taxon>
        <taxon>Pirellulales</taxon>
        <taxon>Pirellulaceae</taxon>
        <taxon>Novipirellula</taxon>
    </lineage>
</organism>
<sequence length="52" mass="5790">MLNAQNWGKNVAADSVPRVPIPLCWARGMGEGLNKEAKQGWVWYQDSRSGLC</sequence>
<dbReference type="EMBL" id="SJPT01000008">
    <property type="protein sequence ID" value="TWU20496.1"/>
    <property type="molecule type" value="Genomic_DNA"/>
</dbReference>
<accession>A0A5C6CAT2</accession>
<gene>
    <name evidence="1" type="ORF">Pla52o_43740</name>
</gene>
<protein>
    <submittedName>
        <fullName evidence="1">Uncharacterized protein</fullName>
    </submittedName>
</protein>